<dbReference type="InterPro" id="IPR010093">
    <property type="entry name" value="SinI_DNA-bd"/>
</dbReference>
<evidence type="ECO:0000313" key="3">
    <source>
        <dbReference type="Proteomes" id="UP001163719"/>
    </source>
</evidence>
<dbReference type="Pfam" id="PF12728">
    <property type="entry name" value="HTH_17"/>
    <property type="match status" value="1"/>
</dbReference>
<keyword evidence="3" id="KW-1185">Reference proteome</keyword>
<feature type="domain" description="Helix-turn-helix" evidence="1">
    <location>
        <begin position="24"/>
        <end position="72"/>
    </location>
</feature>
<organism evidence="2 3">
    <name type="scientific">Chryseobacterium oryctis</name>
    <dbReference type="NCBI Taxonomy" id="2952618"/>
    <lineage>
        <taxon>Bacteria</taxon>
        <taxon>Pseudomonadati</taxon>
        <taxon>Bacteroidota</taxon>
        <taxon>Flavobacteriia</taxon>
        <taxon>Flavobacteriales</taxon>
        <taxon>Weeksellaceae</taxon>
        <taxon>Chryseobacterium group</taxon>
        <taxon>Chryseobacterium</taxon>
    </lineage>
</organism>
<evidence type="ECO:0000259" key="1">
    <source>
        <dbReference type="Pfam" id="PF12728"/>
    </source>
</evidence>
<protein>
    <submittedName>
        <fullName evidence="2">Helix-turn-helix domain-containing protein</fullName>
    </submittedName>
</protein>
<dbReference type="RefSeq" id="WP_264744053.1">
    <property type="nucleotide sequence ID" value="NZ_JAPDHV010000005.1"/>
</dbReference>
<dbReference type="EMBL" id="JAPDHV010000005">
    <property type="protein sequence ID" value="MCW3162132.1"/>
    <property type="molecule type" value="Genomic_DNA"/>
</dbReference>
<dbReference type="SUPFAM" id="SSF46955">
    <property type="entry name" value="Putative DNA-binding domain"/>
    <property type="match status" value="1"/>
</dbReference>
<dbReference type="Gene3D" id="1.10.238.160">
    <property type="match status" value="1"/>
</dbReference>
<dbReference type="Proteomes" id="UP001163719">
    <property type="component" value="Unassembled WGS sequence"/>
</dbReference>
<accession>A0ABT3HQU5</accession>
<name>A0ABT3HQU5_9FLAO</name>
<gene>
    <name evidence="2" type="ORF">OH806_12740</name>
</gene>
<proteinExistence type="predicted"/>
<dbReference type="InterPro" id="IPR009061">
    <property type="entry name" value="DNA-bd_dom_put_sf"/>
</dbReference>
<dbReference type="NCBIfam" id="TIGR01764">
    <property type="entry name" value="excise"/>
    <property type="match status" value="1"/>
</dbReference>
<evidence type="ECO:0000313" key="2">
    <source>
        <dbReference type="EMBL" id="MCW3162132.1"/>
    </source>
</evidence>
<dbReference type="InterPro" id="IPR041657">
    <property type="entry name" value="HTH_17"/>
</dbReference>
<reference evidence="2" key="1">
    <citation type="submission" date="2022-10" db="EMBL/GenBank/DDBJ databases">
        <title>Chryseobacterium babae sp. nov. isolated from the gut of the beetle Oryctes rhinoceros, and Chryseobacterium kimseyorum sp. nov., isolated from a stick insect rearing cage.</title>
        <authorList>
            <person name="Shelomi M."/>
            <person name="Han C.-J."/>
            <person name="Chen W.-M."/>
            <person name="Chen H.-K."/>
            <person name="Liaw S.-J."/>
            <person name="Muhle E."/>
            <person name="Clermont D."/>
        </authorList>
    </citation>
    <scope>NUCLEOTIDE SEQUENCE</scope>
    <source>
        <strain evidence="2">WLa1L2M3</strain>
    </source>
</reference>
<sequence>MKKETFIDILLEVRELLRNQKEILNLNELCSYTGYEKSYIYKLTSKRKIPHYKTPGGNSIFFRKSEIDEWLTAIKVKTLEEIKSEASNQNPKKI</sequence>
<comment type="caution">
    <text evidence="2">The sequence shown here is derived from an EMBL/GenBank/DDBJ whole genome shotgun (WGS) entry which is preliminary data.</text>
</comment>